<keyword evidence="2" id="KW-1185">Reference proteome</keyword>
<dbReference type="AlphaFoldDB" id="A0A319DTA7"/>
<sequence length="169" mass="18543">MVFPYEKLPAITQIEKIAQIFDEAGVKHIVWTGSILRLYGVEDTQLSVPHYIEFVVENASMVRAVQLLYEESFSRGLDQMCGRSGGLHDVGTEIVQLSTGEEPHLDLYLHTCSKVFGSRVIPDDDDPDAPSAMGAVLVFGAGRKLSLVYGHARPGPSDFKEAQTGGHRL</sequence>
<dbReference type="Proteomes" id="UP000248340">
    <property type="component" value="Unassembled WGS sequence"/>
</dbReference>
<dbReference type="OrthoDB" id="4489040at2759"/>
<dbReference type="EMBL" id="KZ821695">
    <property type="protein sequence ID" value="PYH82412.1"/>
    <property type="molecule type" value="Genomic_DNA"/>
</dbReference>
<dbReference type="VEuPathDB" id="FungiDB:BO82DRAFT_413583"/>
<evidence type="ECO:0000313" key="2">
    <source>
        <dbReference type="Proteomes" id="UP000248340"/>
    </source>
</evidence>
<organism evidence="1 2">
    <name type="scientific">Aspergillus uvarum CBS 121591</name>
    <dbReference type="NCBI Taxonomy" id="1448315"/>
    <lineage>
        <taxon>Eukaryota</taxon>
        <taxon>Fungi</taxon>
        <taxon>Dikarya</taxon>
        <taxon>Ascomycota</taxon>
        <taxon>Pezizomycotina</taxon>
        <taxon>Eurotiomycetes</taxon>
        <taxon>Eurotiomycetidae</taxon>
        <taxon>Eurotiales</taxon>
        <taxon>Aspergillaceae</taxon>
        <taxon>Aspergillus</taxon>
        <taxon>Aspergillus subgen. Circumdati</taxon>
    </lineage>
</organism>
<reference evidence="1 2" key="1">
    <citation type="submission" date="2016-12" db="EMBL/GenBank/DDBJ databases">
        <title>The genomes of Aspergillus section Nigri reveals drivers in fungal speciation.</title>
        <authorList>
            <consortium name="DOE Joint Genome Institute"/>
            <person name="Vesth T.C."/>
            <person name="Nybo J."/>
            <person name="Theobald S."/>
            <person name="Brandl J."/>
            <person name="Frisvad J.C."/>
            <person name="Nielsen K.F."/>
            <person name="Lyhne E.K."/>
            <person name="Kogle M.E."/>
            <person name="Kuo A."/>
            <person name="Riley R."/>
            <person name="Clum A."/>
            <person name="Nolan M."/>
            <person name="Lipzen A."/>
            <person name="Salamov A."/>
            <person name="Henrissat B."/>
            <person name="Wiebenga A."/>
            <person name="De Vries R.P."/>
            <person name="Grigoriev I.V."/>
            <person name="Mortensen U.H."/>
            <person name="Andersen M.R."/>
            <person name="Baker S.E."/>
        </authorList>
    </citation>
    <scope>NUCLEOTIDE SEQUENCE [LARGE SCALE GENOMIC DNA]</scope>
    <source>
        <strain evidence="1 2">CBS 121591</strain>
    </source>
</reference>
<dbReference type="GeneID" id="37142629"/>
<name>A0A319DTA7_9EURO</name>
<gene>
    <name evidence="1" type="ORF">BO82DRAFT_413583</name>
</gene>
<dbReference type="RefSeq" id="XP_025492612.1">
    <property type="nucleotide sequence ID" value="XM_025639887.1"/>
</dbReference>
<proteinExistence type="predicted"/>
<accession>A0A319DTA7</accession>
<evidence type="ECO:0000313" key="1">
    <source>
        <dbReference type="EMBL" id="PYH82412.1"/>
    </source>
</evidence>
<protein>
    <submittedName>
        <fullName evidence="1">Uncharacterized protein</fullName>
    </submittedName>
</protein>